<dbReference type="Proteomes" id="UP000663880">
    <property type="component" value="Unassembled WGS sequence"/>
</dbReference>
<reference evidence="2" key="1">
    <citation type="submission" date="2021-02" db="EMBL/GenBank/DDBJ databases">
        <authorList>
            <person name="Steward A R."/>
        </authorList>
    </citation>
    <scope>NUCLEOTIDE SEQUENCE</scope>
</reference>
<feature type="compositionally biased region" description="Polar residues" evidence="1">
    <location>
        <begin position="1"/>
        <end position="11"/>
    </location>
</feature>
<dbReference type="EMBL" id="CAJOBZ010000066">
    <property type="protein sequence ID" value="CAF4940676.1"/>
    <property type="molecule type" value="Genomic_DNA"/>
</dbReference>
<keyword evidence="3" id="KW-1185">Reference proteome</keyword>
<proteinExistence type="predicted"/>
<evidence type="ECO:0000313" key="2">
    <source>
        <dbReference type="EMBL" id="CAF4940676.1"/>
    </source>
</evidence>
<comment type="caution">
    <text evidence="2">The sequence shown here is derived from an EMBL/GenBank/DDBJ whole genome shotgun (WGS) entry which is preliminary data.</text>
</comment>
<evidence type="ECO:0000313" key="3">
    <source>
        <dbReference type="Proteomes" id="UP000663880"/>
    </source>
</evidence>
<dbReference type="OrthoDB" id="8194222at2759"/>
<gene>
    <name evidence="2" type="ORF">PMACD_LOCUS14699</name>
</gene>
<name>A0A821XEG7_9NEOP</name>
<evidence type="ECO:0000256" key="1">
    <source>
        <dbReference type="SAM" id="MobiDB-lite"/>
    </source>
</evidence>
<protein>
    <submittedName>
        <fullName evidence="2">Uncharacterized protein</fullName>
    </submittedName>
</protein>
<sequence>MNIGTESTNSPERIDIPGSFAETSSIPSATSQLEALVAPITDSFKTPEKISSEVGCISTLLRCTPEPEPGCSQILSAVEPDIYTTSFPPMTICKQKLHKSEILTSTPIKEEPKQKFAKNKVF</sequence>
<dbReference type="AlphaFoldDB" id="A0A821XEG7"/>
<feature type="region of interest" description="Disordered" evidence="1">
    <location>
        <begin position="1"/>
        <end position="25"/>
    </location>
</feature>
<accession>A0A821XEG7</accession>
<organism evidence="2 3">
    <name type="scientific">Pieris macdunnoughi</name>
    <dbReference type="NCBI Taxonomy" id="345717"/>
    <lineage>
        <taxon>Eukaryota</taxon>
        <taxon>Metazoa</taxon>
        <taxon>Ecdysozoa</taxon>
        <taxon>Arthropoda</taxon>
        <taxon>Hexapoda</taxon>
        <taxon>Insecta</taxon>
        <taxon>Pterygota</taxon>
        <taxon>Neoptera</taxon>
        <taxon>Endopterygota</taxon>
        <taxon>Lepidoptera</taxon>
        <taxon>Glossata</taxon>
        <taxon>Ditrysia</taxon>
        <taxon>Papilionoidea</taxon>
        <taxon>Pieridae</taxon>
        <taxon>Pierinae</taxon>
        <taxon>Pieris</taxon>
    </lineage>
</organism>